<evidence type="ECO:0000259" key="2">
    <source>
        <dbReference type="Pfam" id="PF20220"/>
    </source>
</evidence>
<dbReference type="InterPro" id="IPR040840">
    <property type="entry name" value="TcA_TcB_BD"/>
</dbReference>
<gene>
    <name evidence="3" type="ORF">M2283_010164</name>
</gene>
<dbReference type="EMBL" id="JARXVH010000045">
    <property type="protein sequence ID" value="MDH6222812.1"/>
    <property type="molecule type" value="Genomic_DNA"/>
</dbReference>
<dbReference type="Pfam" id="PF20220">
    <property type="entry name" value="ABC_toxin_N"/>
    <property type="match status" value="1"/>
</dbReference>
<protein>
    <recommendedName>
        <fullName evidence="5">Tc toxin complex TcA C-terminal TcB-binding domain-containing protein</fullName>
    </recommendedName>
</protein>
<organism evidence="3 4">
    <name type="scientific">Streptomyces pseudovenezuelae</name>
    <dbReference type="NCBI Taxonomy" id="67350"/>
    <lineage>
        <taxon>Bacteria</taxon>
        <taxon>Bacillati</taxon>
        <taxon>Actinomycetota</taxon>
        <taxon>Actinomycetes</taxon>
        <taxon>Kitasatosporales</taxon>
        <taxon>Streptomycetaceae</taxon>
        <taxon>Streptomyces</taxon>
        <taxon>Streptomyces aurantiacus group</taxon>
    </lineage>
</organism>
<proteinExistence type="predicted"/>
<reference evidence="3 4" key="1">
    <citation type="submission" date="2023-04" db="EMBL/GenBank/DDBJ databases">
        <title>Forest soil microbial communities from Buena Vista Peninsula, Colon Province, Panama.</title>
        <authorList>
            <person name="Bouskill N."/>
        </authorList>
    </citation>
    <scope>NUCLEOTIDE SEQUENCE [LARGE SCALE GENOMIC DNA]</scope>
    <source>
        <strain evidence="3 4">GGS1</strain>
    </source>
</reference>
<sequence>MSTSQANGDATLVDAAGGTLSITSQTIPKAPPEVEPSVTIAPVTARVVAGVATTITVNANEGEHWVWLSGDLSWDSVPKVTYQETRISIDGVQVLADHRGGGGTESVTFRTPGTHTLVASGVTTTGAVISSAPMSVRVFAAGPPAFTVTTPAAGTVVNLDEAGKDIIVQVNATSDQYFPLAVNVTWDDQVITGTMPIGTTQYQTPIRLAPMPLGARTIWVTVADPDGAGSSQPRSVTCVDVSPPQVQVDYPPQKGNIVGDNAAAATVPMHGRTTDAQSGMVGGRATVAWALTPTGTRTTAIPTAAGDFRSWSADVPLVPAGFGAHTIYVWATDSAGNTMAAPQTVPVTVISSYTPSTLDERLNEREYLAALLSFAQEQVTLPGTPPTLLDTHTLVGALGQPVDRLSQPLSAIVDQGNREINQLRVPVELLRTYIAATGTSTTPGAIGDRAYRTAAYTALLAAAGTSYTELRLARGADPAARQALAARLGISLATTSPDQLDLLLLDATGPAESVLETVFGLPSTTAADPLRVPTTPWLLTWRQSALTLSWADQDQHPTVPPAYRVLADPDVISAADVAPGPNGTRVSTLLTARSQLLTTFAASLNDARTKAANATAGLAAMQGLALPGVDLAVLETKDGQGGDISADLASARLTRSGFLLLRKLSRLAATGTVTVAEWGDAVAVLIRAYKETLYPAWRAQESTFVLSPDFFVLADTGPTVSAYRVDSRARTDWQSTLRGRIAQRQDLIDANAQAVASAEQAALPILRDALLADLAPTTTGNIGEEMSARFLVDVLAAGTLRTTRIRQAIESVQSLLSAKRAGELAANHPAATWILNAPAFTSAWTWMGELGSWQAATLAFLFPERHLDPALLVPASGPLHVLFETVRGAGVFDATTASNAATQYLHDMGKTFGYFDPNLNTLPPLQDPANTEIFWTVPVLLAQRLQAAGDYQAALDWYRLVYSYDIYDATKPVSIYSRINTETVFRPALSFPPGWTTALNPFALVAGRPAPYTRYTLLSVIRCHLDYADAQFGRETDESVAHARTLYVTARRLLGTAALQPQLPLNAGEPRLAIPDLDVLRTRAEVQLAKIRQGRNIAGMPRTQGIAAATVVQPTPYRFKTLLERARQLAAQAAQMEAGFLSALEKYDDRSLRLYDAVKGIDLTAAQVGVATSRVQEANDAVIAATAQKTKADTTAASYAAAIDAPPSQYETDLLDEYSDLESVRDGISVANTAIGILQAASKASSVFDAVTSFGASTIFSGQIAAATVVKGGFELVQNRLDAQIQANQLQAGIEQRKDEWRLQEVAAQQESLVAAAQVTTARDQVTIAAQEQAAAALQHDQAVATLKFLDEQFTNADLYLWMSNTLGGVYRYFLQQATATARLAQAQLAFERAEPAQTVIRNDYWQSPAELTANTVQANRQGLTGAEQLTADLARLDDYSFNSARRRLNLSQTFSLARLMPVEFLEFRRTGTLAFATPMSLFDSDFPGHYLRLIRQVRTSLVALVPPDRGIRATLYSNGISRVTTGGDGTFQDVTVRSDPGVVALTSPVSASGVFELDAQSDLLLPFESSGVDTTWELQLPPAANPFDFSSIADVLLTIDYTAAYDDTYRGQVVTRLNGNRNRGADCVFSLARDFPDQWYDLNNPDGTGARSVTLPLRDIDFPVGVEALSTAAVAVRLSSGGTVPDTVVTLTRGTAGGAATATNGIASTRRGNAASWVPLCGPPPAGDWHLTFGSDAAALFASGDLDDIVLVVSWTGQAPTWTP</sequence>
<evidence type="ECO:0000259" key="1">
    <source>
        <dbReference type="Pfam" id="PF18276"/>
    </source>
</evidence>
<evidence type="ECO:0000313" key="4">
    <source>
        <dbReference type="Proteomes" id="UP001160499"/>
    </source>
</evidence>
<dbReference type="InterPro" id="IPR046839">
    <property type="entry name" value="ABC_toxin_N"/>
</dbReference>
<evidence type="ECO:0000313" key="3">
    <source>
        <dbReference type="EMBL" id="MDH6222812.1"/>
    </source>
</evidence>
<comment type="caution">
    <text evidence="3">The sequence shown here is derived from an EMBL/GenBank/DDBJ whole genome shotgun (WGS) entry which is preliminary data.</text>
</comment>
<name>A0ABT6M2N1_9ACTN</name>
<feature type="domain" description="Tc toxin complex TcA C-terminal TcB-binding" evidence="1">
    <location>
        <begin position="1318"/>
        <end position="1604"/>
    </location>
</feature>
<evidence type="ECO:0008006" key="5">
    <source>
        <dbReference type="Google" id="ProtNLM"/>
    </source>
</evidence>
<keyword evidence="4" id="KW-1185">Reference proteome</keyword>
<feature type="domain" description="ABC toxin N-terminal" evidence="2">
    <location>
        <begin position="784"/>
        <end position="871"/>
    </location>
</feature>
<accession>A0ABT6M2N1</accession>
<dbReference type="Pfam" id="PF18276">
    <property type="entry name" value="TcA_TcB_BD"/>
    <property type="match status" value="1"/>
</dbReference>
<dbReference type="Proteomes" id="UP001160499">
    <property type="component" value="Unassembled WGS sequence"/>
</dbReference>